<dbReference type="EMBL" id="CP000733">
    <property type="protein sequence ID" value="ABS77005.2"/>
    <property type="molecule type" value="Genomic_DNA"/>
</dbReference>
<dbReference type="SUPFAM" id="SSF103473">
    <property type="entry name" value="MFS general substrate transporter"/>
    <property type="match status" value="1"/>
</dbReference>
<reference evidence="9 10" key="1">
    <citation type="journal article" date="2009" name="Infect. Immun.">
        <title>Comparative genomics reveal extensive transposon-mediated genomic plasticity and diversity among potential effector proteins within the genus Coxiella.</title>
        <authorList>
            <person name="Beare P.A."/>
            <person name="Unsworth N."/>
            <person name="Andoh M."/>
            <person name="Voth D.E."/>
            <person name="Omsland A."/>
            <person name="Gilk S.D."/>
            <person name="Williams K.P."/>
            <person name="Sobral B.W."/>
            <person name="Kupko J.J.III."/>
            <person name="Porcella S.F."/>
            <person name="Samuel J.E."/>
            <person name="Heinzen R.A."/>
        </authorList>
    </citation>
    <scope>NUCLEOTIDE SEQUENCE [LARGE SCALE GENOMIC DNA]</scope>
    <source>
        <strain evidence="9 10">Dugway 5J108-111</strain>
    </source>
</reference>
<feature type="transmembrane region" description="Helical" evidence="8">
    <location>
        <begin position="319"/>
        <end position="339"/>
    </location>
</feature>
<dbReference type="Pfam" id="PF00854">
    <property type="entry name" value="PTR2"/>
    <property type="match status" value="1"/>
</dbReference>
<keyword evidence="2" id="KW-0813">Transport</keyword>
<feature type="transmembrane region" description="Helical" evidence="8">
    <location>
        <begin position="21"/>
        <end position="44"/>
    </location>
</feature>
<proteinExistence type="predicted"/>
<feature type="transmembrane region" description="Helical" evidence="8">
    <location>
        <begin position="379"/>
        <end position="399"/>
    </location>
</feature>
<evidence type="ECO:0000313" key="10">
    <source>
        <dbReference type="Proteomes" id="UP000008555"/>
    </source>
</evidence>
<evidence type="ECO:0000313" key="9">
    <source>
        <dbReference type="EMBL" id="ABS77005.2"/>
    </source>
</evidence>
<dbReference type="RefSeq" id="WP_011997427.1">
    <property type="nucleotide sequence ID" value="NC_009727.1"/>
</dbReference>
<evidence type="ECO:0000256" key="3">
    <source>
        <dbReference type="ARBA" id="ARBA00022475"/>
    </source>
</evidence>
<dbReference type="HOGENOM" id="CLU_004790_0_0_6"/>
<evidence type="ECO:0000256" key="4">
    <source>
        <dbReference type="ARBA" id="ARBA00022692"/>
    </source>
</evidence>
<dbReference type="InterPro" id="IPR000109">
    <property type="entry name" value="POT_fam"/>
</dbReference>
<evidence type="ECO:0000256" key="1">
    <source>
        <dbReference type="ARBA" id="ARBA00004651"/>
    </source>
</evidence>
<feature type="transmembrane region" description="Helical" evidence="8">
    <location>
        <begin position="56"/>
        <end position="75"/>
    </location>
</feature>
<dbReference type="PANTHER" id="PTHR23517:SF15">
    <property type="entry name" value="PROTON-DEPENDENT OLIGOPEPTIDE FAMILY TRANSPORT PROTEIN"/>
    <property type="match status" value="1"/>
</dbReference>
<evidence type="ECO:0000256" key="8">
    <source>
        <dbReference type="SAM" id="Phobius"/>
    </source>
</evidence>
<dbReference type="GO" id="GO:0005886">
    <property type="term" value="C:plasma membrane"/>
    <property type="evidence" value="ECO:0007669"/>
    <property type="project" value="UniProtKB-SubCell"/>
</dbReference>
<evidence type="ECO:0000256" key="5">
    <source>
        <dbReference type="ARBA" id="ARBA00022856"/>
    </source>
</evidence>
<evidence type="ECO:0000256" key="7">
    <source>
        <dbReference type="ARBA" id="ARBA00023136"/>
    </source>
</evidence>
<feature type="transmembrane region" description="Helical" evidence="8">
    <location>
        <begin position="244"/>
        <end position="261"/>
    </location>
</feature>
<feature type="transmembrane region" description="Helical" evidence="8">
    <location>
        <begin position="146"/>
        <end position="167"/>
    </location>
</feature>
<name>A9KD73_COXBN</name>
<comment type="subcellular location">
    <subcellularLocation>
        <location evidence="1">Cell membrane</location>
        <topology evidence="1">Multi-pass membrane protein</topology>
    </subcellularLocation>
</comment>
<organism evidence="9 10">
    <name type="scientific">Coxiella burnetii (strain Dugway 5J108-111)</name>
    <dbReference type="NCBI Taxonomy" id="434922"/>
    <lineage>
        <taxon>Bacteria</taxon>
        <taxon>Pseudomonadati</taxon>
        <taxon>Pseudomonadota</taxon>
        <taxon>Gammaproteobacteria</taxon>
        <taxon>Legionellales</taxon>
        <taxon>Coxiellaceae</taxon>
        <taxon>Coxiella</taxon>
    </lineage>
</organism>
<keyword evidence="6 8" id="KW-1133">Transmembrane helix</keyword>
<keyword evidence="7 8" id="KW-0472">Membrane</keyword>
<keyword evidence="5" id="KW-0653">Protein transport</keyword>
<dbReference type="GO" id="GO:0015833">
    <property type="term" value="P:peptide transport"/>
    <property type="evidence" value="ECO:0007669"/>
    <property type="project" value="UniProtKB-KW"/>
</dbReference>
<gene>
    <name evidence="9" type="ordered locus">CBUD_2116</name>
</gene>
<feature type="transmembrane region" description="Helical" evidence="8">
    <location>
        <begin position="173"/>
        <end position="193"/>
    </location>
</feature>
<evidence type="ECO:0000256" key="6">
    <source>
        <dbReference type="ARBA" id="ARBA00022989"/>
    </source>
</evidence>
<protein>
    <submittedName>
        <fullName evidence="9">Di-/tripeptide transporter</fullName>
    </submittedName>
</protein>
<evidence type="ECO:0000256" key="2">
    <source>
        <dbReference type="ARBA" id="ARBA00022448"/>
    </source>
</evidence>
<dbReference type="AlphaFoldDB" id="A9KD73"/>
<keyword evidence="4 8" id="KW-0812">Transmembrane</keyword>
<feature type="transmembrane region" description="Helical" evidence="8">
    <location>
        <begin position="420"/>
        <end position="440"/>
    </location>
</feature>
<dbReference type="InterPro" id="IPR050171">
    <property type="entry name" value="MFS_Transporters"/>
</dbReference>
<dbReference type="PANTHER" id="PTHR23517">
    <property type="entry name" value="RESISTANCE PROTEIN MDTM, PUTATIVE-RELATED-RELATED"/>
    <property type="match status" value="1"/>
</dbReference>
<sequence>MMRSSPTKGRFLGMPQGFGAIYFTQLFSTISFAVIFSSLVLYMQEQVRLSATQADLITGVYFAYNFALHMLAGYLGGRFLSYRGLVVIGLVFQLIACLLLAHGALASLYWGLACMLIGTGTMVTCLNMLLSQLFQADEVGKRQSGFLWNYSGMNIGFILGFTLAGYFQLKTNYTMLFLLTAVNNIIAMVILFSQWKRMRDKDTIFSRATAKARLKRIGIGTLIILALVPLLQVLLHHTQFSDDLVLSVGFLMLVVLFLIAFKHHDAARKKLFAFIILIVSAQFFWIIYQLAPMSLTIFAKNNVNLHLFGFRIAPGWIQNVNSITIVIGGPLLALFFTWIRRKTKTTALLPLQYSTGLFLSSLSLLILPLGIALGDPRGFMAFGWLFVTYVLQGTTELLISPIGYSMVGQLIPTRWQGLGMGTTLLNLGVAAVFASFFSVYAMGPRETLDPLITNPFYSRAFMQLGFLALAVAVILVIATPFIKRLISGNETL</sequence>
<dbReference type="InterPro" id="IPR005279">
    <property type="entry name" value="Dipep/tripep_permease"/>
</dbReference>
<dbReference type="KEGG" id="cbd:CBUD_2116"/>
<feature type="transmembrane region" description="Helical" evidence="8">
    <location>
        <begin position="351"/>
        <end position="373"/>
    </location>
</feature>
<dbReference type="GO" id="GO:1904680">
    <property type="term" value="F:peptide transmembrane transporter activity"/>
    <property type="evidence" value="ECO:0007669"/>
    <property type="project" value="InterPro"/>
</dbReference>
<keyword evidence="3" id="KW-1003">Cell membrane</keyword>
<feature type="transmembrane region" description="Helical" evidence="8">
    <location>
        <begin position="82"/>
        <end position="102"/>
    </location>
</feature>
<dbReference type="Proteomes" id="UP000008555">
    <property type="component" value="Chromosome"/>
</dbReference>
<accession>A9KD73</accession>
<feature type="transmembrane region" description="Helical" evidence="8">
    <location>
        <begin position="273"/>
        <end position="299"/>
    </location>
</feature>
<feature type="transmembrane region" description="Helical" evidence="8">
    <location>
        <begin position="214"/>
        <end position="232"/>
    </location>
</feature>
<keyword evidence="5" id="KW-0571">Peptide transport</keyword>
<feature type="transmembrane region" description="Helical" evidence="8">
    <location>
        <begin position="460"/>
        <end position="482"/>
    </location>
</feature>
<feature type="transmembrane region" description="Helical" evidence="8">
    <location>
        <begin position="108"/>
        <end position="134"/>
    </location>
</feature>
<dbReference type="Gene3D" id="1.20.1250.20">
    <property type="entry name" value="MFS general substrate transporter like domains"/>
    <property type="match status" value="1"/>
</dbReference>
<dbReference type="NCBIfam" id="TIGR00924">
    <property type="entry name" value="yjdL_sub1_fam"/>
    <property type="match status" value="1"/>
</dbReference>
<dbReference type="InterPro" id="IPR036259">
    <property type="entry name" value="MFS_trans_sf"/>
</dbReference>